<evidence type="ECO:0000259" key="2">
    <source>
        <dbReference type="Pfam" id="PF01494"/>
    </source>
</evidence>
<comment type="caution">
    <text evidence="3">The sequence shown here is derived from an EMBL/GenBank/DDBJ whole genome shotgun (WGS) entry which is preliminary data.</text>
</comment>
<dbReference type="InterPro" id="IPR036188">
    <property type="entry name" value="FAD/NAD-bd_sf"/>
</dbReference>
<dbReference type="RefSeq" id="WP_185193218.1">
    <property type="nucleotide sequence ID" value="NZ_JACKXD010000003.1"/>
</dbReference>
<organism evidence="3 4">
    <name type="scientific">Halobellus ruber</name>
    <dbReference type="NCBI Taxonomy" id="2761102"/>
    <lineage>
        <taxon>Archaea</taxon>
        <taxon>Methanobacteriati</taxon>
        <taxon>Methanobacteriota</taxon>
        <taxon>Stenosarchaea group</taxon>
        <taxon>Halobacteria</taxon>
        <taxon>Halobacteriales</taxon>
        <taxon>Haloferacaceae</taxon>
        <taxon>Halobellus</taxon>
    </lineage>
</organism>
<keyword evidence="3" id="KW-0560">Oxidoreductase</keyword>
<dbReference type="InterPro" id="IPR002938">
    <property type="entry name" value="FAD-bd"/>
</dbReference>
<dbReference type="Pfam" id="PF01494">
    <property type="entry name" value="FAD_binding_3"/>
    <property type="match status" value="1"/>
</dbReference>
<reference evidence="3 4" key="1">
    <citation type="submission" date="2020-08" db="EMBL/GenBank/DDBJ databases">
        <authorList>
            <person name="Seo M.-J."/>
        </authorList>
    </citation>
    <scope>NUCLEOTIDE SEQUENCE [LARGE SCALE GENOMIC DNA]</scope>
    <source>
        <strain evidence="3 4">MBLA0160</strain>
    </source>
</reference>
<dbReference type="AlphaFoldDB" id="A0A7J9SIW8"/>
<dbReference type="GO" id="GO:0004497">
    <property type="term" value="F:monooxygenase activity"/>
    <property type="evidence" value="ECO:0007669"/>
    <property type="project" value="UniProtKB-KW"/>
</dbReference>
<evidence type="ECO:0000256" key="1">
    <source>
        <dbReference type="SAM" id="MobiDB-lite"/>
    </source>
</evidence>
<evidence type="ECO:0000313" key="4">
    <source>
        <dbReference type="Proteomes" id="UP000546257"/>
    </source>
</evidence>
<dbReference type="PANTHER" id="PTHR43422">
    <property type="entry name" value="THIAMINE THIAZOLE SYNTHASE"/>
    <property type="match status" value="1"/>
</dbReference>
<name>A0A7J9SIW8_9EURY</name>
<dbReference type="EMBL" id="JACKXD010000003">
    <property type="protein sequence ID" value="MBB6646875.1"/>
    <property type="molecule type" value="Genomic_DNA"/>
</dbReference>
<proteinExistence type="predicted"/>
<dbReference type="PANTHER" id="PTHR43422:SF3">
    <property type="entry name" value="THIAMINE THIAZOLE SYNTHASE"/>
    <property type="match status" value="1"/>
</dbReference>
<feature type="domain" description="FAD-binding" evidence="2">
    <location>
        <begin position="130"/>
        <end position="360"/>
    </location>
</feature>
<keyword evidence="4" id="KW-1185">Reference proteome</keyword>
<accession>A0A7J9SIW8</accession>
<feature type="region of interest" description="Disordered" evidence="1">
    <location>
        <begin position="451"/>
        <end position="473"/>
    </location>
</feature>
<gene>
    <name evidence="3" type="ORF">H5V44_11370</name>
</gene>
<dbReference type="SUPFAM" id="SSF51905">
    <property type="entry name" value="FAD/NAD(P)-binding domain"/>
    <property type="match status" value="1"/>
</dbReference>
<dbReference type="Gene3D" id="3.50.50.60">
    <property type="entry name" value="FAD/NAD(P)-binding domain"/>
    <property type="match status" value="1"/>
</dbReference>
<dbReference type="GO" id="GO:0071949">
    <property type="term" value="F:FAD binding"/>
    <property type="evidence" value="ECO:0007669"/>
    <property type="project" value="InterPro"/>
</dbReference>
<evidence type="ECO:0000313" key="3">
    <source>
        <dbReference type="EMBL" id="MBB6646875.1"/>
    </source>
</evidence>
<protein>
    <submittedName>
        <fullName evidence="3">FAD-dependent monooxygenase</fullName>
    </submittedName>
</protein>
<sequence length="473" mass="52297">MTLSQIDQYSRDAAPDAAERRGTAVVLGGSMAGLCAARALRDWFAAVVVLERDTLPEGPEIRDGAPQTGQPHAMLEAGRVTLEDFFPGFGDDVRDAGGLKLDMGSDVVWYDQGGFVEETESTLPALYASRPLFEHVVRERVRDLDGVELRSRCNFITYDHDDGRVTGVRFRDETGTEATLDADLVVDATGRSSRTPRWLDRNGYPTPPVEEVTVDVTYSTARIERPPEDTYGVLVAPEPDRPHGAAMLPVEDGRWEVVLQGIHGERAPADRETFREWADDLPVADVGRQVRTREWTSGIRRYPFPASVRKRYETLSRFPDGLVVTGDAVASFNPIYGQGMSVAALDALVLHQELSDGTTGLGPRVFDRITPVIDEAWQLAVGNDFTFEGTTGPKPFGTDLFNRYAARLLRRAQDNGALTEAFFRVFRLERSATSLLHPKVAWQVLRPEFDVGTGTPSEESDPRRETAVESNAD</sequence>
<keyword evidence="3" id="KW-0503">Monooxygenase</keyword>
<dbReference type="Proteomes" id="UP000546257">
    <property type="component" value="Unassembled WGS sequence"/>
</dbReference>